<reference evidence="1 2" key="1">
    <citation type="submission" date="2012-06" db="EMBL/GenBank/DDBJ databases">
        <title>Complete sequence of Sulfurospirillum barnesii SES-3.</title>
        <authorList>
            <consortium name="US DOE Joint Genome Institute"/>
            <person name="Lucas S."/>
            <person name="Han J."/>
            <person name="Lapidus A."/>
            <person name="Cheng J.-F."/>
            <person name="Goodwin L."/>
            <person name="Pitluck S."/>
            <person name="Peters L."/>
            <person name="Ovchinnikova G."/>
            <person name="Lu M."/>
            <person name="Detter J.C."/>
            <person name="Han C."/>
            <person name="Tapia R."/>
            <person name="Land M."/>
            <person name="Hauser L."/>
            <person name="Kyrpides N."/>
            <person name="Ivanova N."/>
            <person name="Pagani I."/>
            <person name="Stolz J."/>
            <person name="Arkin A."/>
            <person name="Dehal P."/>
            <person name="Oremland R."/>
            <person name="Saltikov C."/>
            <person name="Basu P."/>
            <person name="Hollibaugh J."/>
            <person name="Newman D."/>
            <person name="Stolyar S."/>
            <person name="Hazen T."/>
            <person name="Woyke T."/>
        </authorList>
    </citation>
    <scope>NUCLEOTIDE SEQUENCE [LARGE SCALE GENOMIC DNA]</scope>
    <source>
        <strain evidence="2">ATCC 700032 / DSM 10660 / SES-3</strain>
    </source>
</reference>
<evidence type="ECO:0000313" key="1">
    <source>
        <dbReference type="EMBL" id="AFL69598.1"/>
    </source>
</evidence>
<evidence type="ECO:0000313" key="2">
    <source>
        <dbReference type="Proteomes" id="UP000006176"/>
    </source>
</evidence>
<dbReference type="STRING" id="760154.Sulba_2328"/>
<dbReference type="KEGG" id="sba:Sulba_2328"/>
<sequence length="127" mass="14768">MKFQKPSKQSIAVATLLILSVGFIAVQVDYHEHQKPLKYAALTMDQKAELYHINKRLTQIERDSDDEDRDNYEVFKATGKIRSKLIHTFNNSEYKDLRAQREALFNPPTRKTEGFGYAVLNFLGFKK</sequence>
<dbReference type="HOGENOM" id="CLU_1969389_0_0_7"/>
<name>I3Y074_SULBS</name>
<dbReference type="RefSeq" id="WP_014770461.1">
    <property type="nucleotide sequence ID" value="NC_018002.1"/>
</dbReference>
<organism evidence="1 2">
    <name type="scientific">Sulfurospirillum barnesii (strain ATCC 700032 / DSM 10660 / SES-3)</name>
    <dbReference type="NCBI Taxonomy" id="760154"/>
    <lineage>
        <taxon>Bacteria</taxon>
        <taxon>Pseudomonadati</taxon>
        <taxon>Campylobacterota</taxon>
        <taxon>Epsilonproteobacteria</taxon>
        <taxon>Campylobacterales</taxon>
        <taxon>Sulfurospirillaceae</taxon>
        <taxon>Sulfurospirillum</taxon>
    </lineage>
</organism>
<dbReference type="PATRIC" id="fig|760154.4.peg.2327"/>
<dbReference type="EMBL" id="CP003333">
    <property type="protein sequence ID" value="AFL69598.1"/>
    <property type="molecule type" value="Genomic_DNA"/>
</dbReference>
<accession>I3Y074</accession>
<dbReference type="AlphaFoldDB" id="I3Y074"/>
<keyword evidence="2" id="KW-1185">Reference proteome</keyword>
<proteinExistence type="predicted"/>
<protein>
    <submittedName>
        <fullName evidence="1">Uncharacterized protein</fullName>
    </submittedName>
</protein>
<gene>
    <name evidence="1" type="ordered locus">Sulba_2328</name>
</gene>
<dbReference type="Proteomes" id="UP000006176">
    <property type="component" value="Chromosome"/>
</dbReference>